<accession>A0A7D3Y2L2</accession>
<proteinExistence type="predicted"/>
<gene>
    <name evidence="1" type="ORF">HPS36_15730</name>
</gene>
<protein>
    <submittedName>
        <fullName evidence="1">Uncharacterized protein</fullName>
    </submittedName>
</protein>
<geneLocation type="plasmid" evidence="2">
    <name>phar01</name>
</geneLocation>
<evidence type="ECO:0000313" key="1">
    <source>
        <dbReference type="EMBL" id="QKG94332.1"/>
    </source>
</evidence>
<keyword evidence="2" id="KW-1185">Reference proteome</keyword>
<reference evidence="1 2" key="1">
    <citation type="submission" date="2020-05" db="EMBL/GenBank/DDBJ databases">
        <title>Halorubrum RHB-C sp.nov., an extremely halophilic archaeon isolated from solar salt farm.</title>
        <authorList>
            <person name="Ho H."/>
            <person name="Danganan R.E."/>
            <person name="Dedeles G.R."/>
            <person name="Kim S.-G."/>
        </authorList>
    </citation>
    <scope>NUCLEOTIDE SEQUENCE [LARGE SCALE GENOMIC DNA]</scope>
    <source>
        <strain evidence="1 2">RHB-C</strain>
        <plasmid evidence="2">phar01</plasmid>
    </source>
</reference>
<evidence type="ECO:0000313" key="2">
    <source>
        <dbReference type="Proteomes" id="UP000505020"/>
    </source>
</evidence>
<keyword evidence="1" id="KW-0614">Plasmid</keyword>
<name>A0A7D3Y2L2_9EURY</name>
<dbReference type="RefSeq" id="WP_173230916.1">
    <property type="nucleotide sequence ID" value="NZ_CP053942.1"/>
</dbReference>
<dbReference type="GeneID" id="55596482"/>
<organism evidence="1 2">
    <name type="scientific">Halorubrum salinarum</name>
    <dbReference type="NCBI Taxonomy" id="2739057"/>
    <lineage>
        <taxon>Archaea</taxon>
        <taxon>Methanobacteriati</taxon>
        <taxon>Methanobacteriota</taxon>
        <taxon>Stenosarchaea group</taxon>
        <taxon>Halobacteria</taxon>
        <taxon>Halobacteriales</taxon>
        <taxon>Haloferacaceae</taxon>
        <taxon>Halorubrum</taxon>
    </lineage>
</organism>
<dbReference type="KEGG" id="hsai:HPS36_15730"/>
<sequence>MAIDTETGRVVASPTSHPATGQYRCLFCDAPLTATSDYQTPGTFVHATTETCQNFGNVSRYHRLGQELVSKQLCNWLPVAPRTIAIDLEKRVGGDTEYIIADVRITDPIQLVVEIVYQASTNRLRDRLHQAFANDYGAMVVVLTNADTSAARIERDLATVGTISVGRVDPFDKRVTIGSVMAPDQIELAPPAWESVPMYLA</sequence>
<dbReference type="EMBL" id="CP053942">
    <property type="protein sequence ID" value="QKG94332.1"/>
    <property type="molecule type" value="Genomic_DNA"/>
</dbReference>
<dbReference type="Proteomes" id="UP000505020">
    <property type="component" value="Plasmid pHAR01"/>
</dbReference>
<dbReference type="AlphaFoldDB" id="A0A7D3Y2L2"/>